<organism evidence="2 3">
    <name type="scientific">Elysia marginata</name>
    <dbReference type="NCBI Taxonomy" id="1093978"/>
    <lineage>
        <taxon>Eukaryota</taxon>
        <taxon>Metazoa</taxon>
        <taxon>Spiralia</taxon>
        <taxon>Lophotrochozoa</taxon>
        <taxon>Mollusca</taxon>
        <taxon>Gastropoda</taxon>
        <taxon>Heterobranchia</taxon>
        <taxon>Euthyneura</taxon>
        <taxon>Panpulmonata</taxon>
        <taxon>Sacoglossa</taxon>
        <taxon>Placobranchoidea</taxon>
        <taxon>Plakobranchidae</taxon>
        <taxon>Elysia</taxon>
    </lineage>
</organism>
<feature type="compositionally biased region" description="Low complexity" evidence="1">
    <location>
        <begin position="224"/>
        <end position="246"/>
    </location>
</feature>
<feature type="compositionally biased region" description="Low complexity" evidence="1">
    <location>
        <begin position="157"/>
        <end position="168"/>
    </location>
</feature>
<comment type="caution">
    <text evidence="2">The sequence shown here is derived from an EMBL/GenBank/DDBJ whole genome shotgun (WGS) entry which is preliminary data.</text>
</comment>
<dbReference type="EMBL" id="BMAT01002519">
    <property type="protein sequence ID" value="GFS08333.1"/>
    <property type="molecule type" value="Genomic_DNA"/>
</dbReference>
<feature type="compositionally biased region" description="Polar residues" evidence="1">
    <location>
        <begin position="1"/>
        <end position="12"/>
    </location>
</feature>
<feature type="compositionally biased region" description="Low complexity" evidence="1">
    <location>
        <begin position="121"/>
        <end position="137"/>
    </location>
</feature>
<gene>
    <name evidence="2" type="ORF">ElyMa_001271400</name>
</gene>
<feature type="region of interest" description="Disordered" evidence="1">
    <location>
        <begin position="1"/>
        <end position="23"/>
    </location>
</feature>
<reference evidence="2 3" key="1">
    <citation type="journal article" date="2021" name="Elife">
        <title>Chloroplast acquisition without the gene transfer in kleptoplastic sea slugs, Plakobranchus ocellatus.</title>
        <authorList>
            <person name="Maeda T."/>
            <person name="Takahashi S."/>
            <person name="Yoshida T."/>
            <person name="Shimamura S."/>
            <person name="Takaki Y."/>
            <person name="Nagai Y."/>
            <person name="Toyoda A."/>
            <person name="Suzuki Y."/>
            <person name="Arimoto A."/>
            <person name="Ishii H."/>
            <person name="Satoh N."/>
            <person name="Nishiyama T."/>
            <person name="Hasebe M."/>
            <person name="Maruyama T."/>
            <person name="Minagawa J."/>
            <person name="Obokata J."/>
            <person name="Shigenobu S."/>
        </authorList>
    </citation>
    <scope>NUCLEOTIDE SEQUENCE [LARGE SCALE GENOMIC DNA]</scope>
</reference>
<accession>A0AAV4IGV2</accession>
<dbReference type="AlphaFoldDB" id="A0AAV4IGV2"/>
<keyword evidence="3" id="KW-1185">Reference proteome</keyword>
<sequence>MVATSSSQQTIYRSVPPRPLSYGLSEMLDPRSLGYMGGRHRSSTAPVSSNTPEEFAHRFKARPTTRPRVIEFDGSSVTPKGRHVIHQHPAVSNGFPTARAKIYIGQLKARSPSDFTEVQLSATAASSRSQQSTSGGRVHLTPLHSSPSILVGGGGPTSSSSHPHTSQAPPSPAPLPAAHVTHKALQGQHQQPQQTRPDKASHVGFSGSTTGSAKTSHHHHHHNNNNTTTSSSGSMRMLSKSASSLSQTGPGNGVRSSASGLRPSDTLRETSKSTELVTSIPHDLHPAHSDYIHNPELLLTSSADCDDLCALPPPKKVLPKRELPWVFRYKVKRGMNALSKIMASKPAQSALTPSQAFT</sequence>
<feature type="region of interest" description="Disordered" evidence="1">
    <location>
        <begin position="120"/>
        <end position="276"/>
    </location>
</feature>
<evidence type="ECO:0000313" key="3">
    <source>
        <dbReference type="Proteomes" id="UP000762676"/>
    </source>
</evidence>
<evidence type="ECO:0000313" key="2">
    <source>
        <dbReference type="EMBL" id="GFS08333.1"/>
    </source>
</evidence>
<name>A0AAV4IGV2_9GAST</name>
<evidence type="ECO:0000256" key="1">
    <source>
        <dbReference type="SAM" id="MobiDB-lite"/>
    </source>
</evidence>
<proteinExistence type="predicted"/>
<protein>
    <submittedName>
        <fullName evidence="2">Uncharacterized protein</fullName>
    </submittedName>
</protein>
<dbReference type="Proteomes" id="UP000762676">
    <property type="component" value="Unassembled WGS sequence"/>
</dbReference>